<feature type="region of interest" description="Disordered" evidence="1">
    <location>
        <begin position="1"/>
        <end position="69"/>
    </location>
</feature>
<evidence type="ECO:0000256" key="1">
    <source>
        <dbReference type="SAM" id="MobiDB-lite"/>
    </source>
</evidence>
<dbReference type="EMBL" id="KZ819188">
    <property type="protein sequence ID" value="PWZ02859.1"/>
    <property type="molecule type" value="Genomic_DNA"/>
</dbReference>
<dbReference type="Proteomes" id="UP000246740">
    <property type="component" value="Unassembled WGS sequence"/>
</dbReference>
<keyword evidence="3" id="KW-1185">Reference proteome</keyword>
<reference evidence="2 3" key="1">
    <citation type="journal article" date="2018" name="Mol. Biol. Evol.">
        <title>Broad Genomic Sampling Reveals a Smut Pathogenic Ancestry of the Fungal Clade Ustilaginomycotina.</title>
        <authorList>
            <person name="Kijpornyongpan T."/>
            <person name="Mondo S.J."/>
            <person name="Barry K."/>
            <person name="Sandor L."/>
            <person name="Lee J."/>
            <person name="Lipzen A."/>
            <person name="Pangilinan J."/>
            <person name="LaButti K."/>
            <person name="Hainaut M."/>
            <person name="Henrissat B."/>
            <person name="Grigoriev I.V."/>
            <person name="Spatafora J.W."/>
            <person name="Aime M.C."/>
        </authorList>
    </citation>
    <scope>NUCLEOTIDE SEQUENCE [LARGE SCALE GENOMIC DNA]</scope>
    <source>
        <strain evidence="2 3">MCA 3645</strain>
    </source>
</reference>
<organism evidence="2 3">
    <name type="scientific">Testicularia cyperi</name>
    <dbReference type="NCBI Taxonomy" id="1882483"/>
    <lineage>
        <taxon>Eukaryota</taxon>
        <taxon>Fungi</taxon>
        <taxon>Dikarya</taxon>
        <taxon>Basidiomycota</taxon>
        <taxon>Ustilaginomycotina</taxon>
        <taxon>Ustilaginomycetes</taxon>
        <taxon>Ustilaginales</taxon>
        <taxon>Anthracoideaceae</taxon>
        <taxon>Testicularia</taxon>
    </lineage>
</organism>
<name>A0A317XZR2_9BASI</name>
<protein>
    <submittedName>
        <fullName evidence="2">Uncharacterized protein</fullName>
    </submittedName>
</protein>
<proteinExistence type="predicted"/>
<gene>
    <name evidence="2" type="ORF">BCV70DRAFT_7381</name>
</gene>
<evidence type="ECO:0000313" key="3">
    <source>
        <dbReference type="Proteomes" id="UP000246740"/>
    </source>
</evidence>
<dbReference type="InParanoid" id="A0A317XZR2"/>
<sequence>MNRARRHQASKLSVPYSASSPSPVHQPPIVSHNVSPRPTDRPIRPHCSASAADPPSPTQPPRREHPRDCKHLSRSINAMHLHITDISILFPTSTHMHLHYRVIFLGSRRTDN</sequence>
<dbReference type="AlphaFoldDB" id="A0A317XZR2"/>
<feature type="compositionally biased region" description="Low complexity" evidence="1">
    <location>
        <begin position="10"/>
        <end position="23"/>
    </location>
</feature>
<evidence type="ECO:0000313" key="2">
    <source>
        <dbReference type="EMBL" id="PWZ02859.1"/>
    </source>
</evidence>
<accession>A0A317XZR2</accession>